<dbReference type="Pfam" id="PF01381">
    <property type="entry name" value="HTH_3"/>
    <property type="match status" value="1"/>
</dbReference>
<dbReference type="EMBL" id="JBJHZX010000018">
    <property type="protein sequence ID" value="MFL0196455.1"/>
    <property type="molecule type" value="Genomic_DNA"/>
</dbReference>
<proteinExistence type="predicted"/>
<dbReference type="PROSITE" id="PS50943">
    <property type="entry name" value="HTH_CROC1"/>
    <property type="match status" value="1"/>
</dbReference>
<dbReference type="InterPro" id="IPR001387">
    <property type="entry name" value="Cro/C1-type_HTH"/>
</dbReference>
<sequence length="93" mass="10769">MGFLIREYRKKIGITTSELAKVAGYSRSYVNQLENGSKRPSFKALEKIAPHLNVCMKDLICGCKNKGVFPDKCQDCCKRREYKNQRYYTPKNP</sequence>
<comment type="caution">
    <text evidence="3">The sequence shown here is derived from an EMBL/GenBank/DDBJ whole genome shotgun (WGS) entry which is preliminary data.</text>
</comment>
<dbReference type="SMART" id="SM00530">
    <property type="entry name" value="HTH_XRE"/>
    <property type="match status" value="1"/>
</dbReference>
<dbReference type="RefSeq" id="WP_406792567.1">
    <property type="nucleotide sequence ID" value="NZ_JBJHZX010000018.1"/>
</dbReference>
<evidence type="ECO:0000259" key="2">
    <source>
        <dbReference type="PROSITE" id="PS50943"/>
    </source>
</evidence>
<accession>A0ABW8SP02</accession>
<dbReference type="PANTHER" id="PTHR46797:SF1">
    <property type="entry name" value="METHYLPHOSPHONATE SYNTHASE"/>
    <property type="match status" value="1"/>
</dbReference>
<keyword evidence="1" id="KW-0238">DNA-binding</keyword>
<dbReference type="CDD" id="cd00093">
    <property type="entry name" value="HTH_XRE"/>
    <property type="match status" value="1"/>
</dbReference>
<evidence type="ECO:0000313" key="4">
    <source>
        <dbReference type="Proteomes" id="UP001623660"/>
    </source>
</evidence>
<evidence type="ECO:0000256" key="1">
    <source>
        <dbReference type="ARBA" id="ARBA00023125"/>
    </source>
</evidence>
<dbReference type="InterPro" id="IPR050807">
    <property type="entry name" value="TransReg_Diox_bact_type"/>
</dbReference>
<dbReference type="PANTHER" id="PTHR46797">
    <property type="entry name" value="HTH-TYPE TRANSCRIPTIONAL REGULATOR"/>
    <property type="match status" value="1"/>
</dbReference>
<dbReference type="SUPFAM" id="SSF47413">
    <property type="entry name" value="lambda repressor-like DNA-binding domains"/>
    <property type="match status" value="1"/>
</dbReference>
<protein>
    <submittedName>
        <fullName evidence="3">Helix-turn-helix transcriptional regulator</fullName>
    </submittedName>
</protein>
<gene>
    <name evidence="3" type="ORF">ACJDU8_12940</name>
</gene>
<evidence type="ECO:0000313" key="3">
    <source>
        <dbReference type="EMBL" id="MFL0196455.1"/>
    </source>
</evidence>
<feature type="domain" description="HTH cro/C1-type" evidence="2">
    <location>
        <begin position="5"/>
        <end position="59"/>
    </location>
</feature>
<dbReference type="InterPro" id="IPR010982">
    <property type="entry name" value="Lambda_DNA-bd_dom_sf"/>
</dbReference>
<keyword evidence="4" id="KW-1185">Reference proteome</keyword>
<dbReference type="Proteomes" id="UP001623660">
    <property type="component" value="Unassembled WGS sequence"/>
</dbReference>
<organism evidence="3 4">
    <name type="scientific">Candidatus Clostridium eludens</name>
    <dbReference type="NCBI Taxonomy" id="3381663"/>
    <lineage>
        <taxon>Bacteria</taxon>
        <taxon>Bacillati</taxon>
        <taxon>Bacillota</taxon>
        <taxon>Clostridia</taxon>
        <taxon>Eubacteriales</taxon>
        <taxon>Clostridiaceae</taxon>
        <taxon>Clostridium</taxon>
    </lineage>
</organism>
<dbReference type="Gene3D" id="1.10.260.40">
    <property type="entry name" value="lambda repressor-like DNA-binding domains"/>
    <property type="match status" value="1"/>
</dbReference>
<name>A0ABW8SP02_9CLOT</name>
<reference evidence="3 4" key="1">
    <citation type="submission" date="2024-11" db="EMBL/GenBank/DDBJ databases">
        <authorList>
            <person name="Heng Y.C."/>
            <person name="Lim A.C.H."/>
            <person name="Lee J.K.Y."/>
            <person name="Kittelmann S."/>
        </authorList>
    </citation>
    <scope>NUCLEOTIDE SEQUENCE [LARGE SCALE GENOMIC DNA]</scope>
    <source>
        <strain evidence="3 4">WILCCON 0269</strain>
    </source>
</reference>